<accession>A0A7W6G9P5</accession>
<evidence type="ECO:0000256" key="1">
    <source>
        <dbReference type="SAM" id="MobiDB-lite"/>
    </source>
</evidence>
<dbReference type="RefSeq" id="WP_183898778.1">
    <property type="nucleotide sequence ID" value="NZ_JACIDW010000001.1"/>
</dbReference>
<feature type="signal peptide" evidence="2">
    <location>
        <begin position="1"/>
        <end position="21"/>
    </location>
</feature>
<comment type="caution">
    <text evidence="3">The sequence shown here is derived from an EMBL/GenBank/DDBJ whole genome shotgun (WGS) entry which is preliminary data.</text>
</comment>
<organism evidence="3 4">
    <name type="scientific">Rhizobium metallidurans</name>
    <dbReference type="NCBI Taxonomy" id="1265931"/>
    <lineage>
        <taxon>Bacteria</taxon>
        <taxon>Pseudomonadati</taxon>
        <taxon>Pseudomonadota</taxon>
        <taxon>Alphaproteobacteria</taxon>
        <taxon>Hyphomicrobiales</taxon>
        <taxon>Rhizobiaceae</taxon>
        <taxon>Rhizobium/Agrobacterium group</taxon>
        <taxon>Rhizobium</taxon>
    </lineage>
</organism>
<keyword evidence="2" id="KW-0732">Signal</keyword>
<feature type="region of interest" description="Disordered" evidence="1">
    <location>
        <begin position="25"/>
        <end position="95"/>
    </location>
</feature>
<gene>
    <name evidence="3" type="ORF">GGQ67_000718</name>
</gene>
<dbReference type="AlphaFoldDB" id="A0A7W6G9P5"/>
<dbReference type="EMBL" id="JACIDW010000001">
    <property type="protein sequence ID" value="MBB3963100.1"/>
    <property type="molecule type" value="Genomic_DNA"/>
</dbReference>
<name>A0A7W6G9P5_9HYPH</name>
<reference evidence="3 4" key="1">
    <citation type="submission" date="2020-08" db="EMBL/GenBank/DDBJ databases">
        <title>Genomic Encyclopedia of Type Strains, Phase IV (KMG-IV): sequencing the most valuable type-strain genomes for metagenomic binning, comparative biology and taxonomic classification.</title>
        <authorList>
            <person name="Goeker M."/>
        </authorList>
    </citation>
    <scope>NUCLEOTIDE SEQUENCE [LARGE SCALE GENOMIC DNA]</scope>
    <source>
        <strain evidence="3 4">DSM 26575</strain>
    </source>
</reference>
<sequence length="95" mass="9978">MRKLLAITSIVIMSLAGSAFAQMNMGMDSSGRFDGSAPLGTGPKDEQSSGLSIPLDSFETESTTSSAPAQWTRCPPQQRNAANRKSTNPACINGQ</sequence>
<feature type="chain" id="PRO_5031422201" description="Secreted protein" evidence="2">
    <location>
        <begin position="22"/>
        <end position="95"/>
    </location>
</feature>
<protein>
    <recommendedName>
        <fullName evidence="5">Secreted protein</fullName>
    </recommendedName>
</protein>
<evidence type="ECO:0008006" key="5">
    <source>
        <dbReference type="Google" id="ProtNLM"/>
    </source>
</evidence>
<proteinExistence type="predicted"/>
<keyword evidence="4" id="KW-1185">Reference proteome</keyword>
<dbReference type="Proteomes" id="UP000582090">
    <property type="component" value="Unassembled WGS sequence"/>
</dbReference>
<evidence type="ECO:0000313" key="3">
    <source>
        <dbReference type="EMBL" id="MBB3963100.1"/>
    </source>
</evidence>
<evidence type="ECO:0000256" key="2">
    <source>
        <dbReference type="SAM" id="SignalP"/>
    </source>
</evidence>
<feature type="compositionally biased region" description="Polar residues" evidence="1">
    <location>
        <begin position="60"/>
        <end position="95"/>
    </location>
</feature>
<evidence type="ECO:0000313" key="4">
    <source>
        <dbReference type="Proteomes" id="UP000582090"/>
    </source>
</evidence>